<dbReference type="SUPFAM" id="SSF103473">
    <property type="entry name" value="MFS general substrate transporter"/>
    <property type="match status" value="1"/>
</dbReference>
<protein>
    <recommendedName>
        <fullName evidence="5">Major facilitator superfamily (MFS) profile domain-containing protein</fullName>
    </recommendedName>
</protein>
<dbReference type="PANTHER" id="PTHR11360">
    <property type="entry name" value="MONOCARBOXYLATE TRANSPORTER"/>
    <property type="match status" value="1"/>
</dbReference>
<organism evidence="6 7">
    <name type="scientific">Heterodermia speciosa</name>
    <dbReference type="NCBI Taxonomy" id="116794"/>
    <lineage>
        <taxon>Eukaryota</taxon>
        <taxon>Fungi</taxon>
        <taxon>Dikarya</taxon>
        <taxon>Ascomycota</taxon>
        <taxon>Pezizomycotina</taxon>
        <taxon>Lecanoromycetes</taxon>
        <taxon>OSLEUM clade</taxon>
        <taxon>Lecanoromycetidae</taxon>
        <taxon>Caliciales</taxon>
        <taxon>Physciaceae</taxon>
        <taxon>Heterodermia</taxon>
    </lineage>
</organism>
<feature type="compositionally biased region" description="Basic and acidic residues" evidence="3">
    <location>
        <begin position="1"/>
        <end position="26"/>
    </location>
</feature>
<dbReference type="InterPro" id="IPR020846">
    <property type="entry name" value="MFS_dom"/>
</dbReference>
<feature type="transmembrane region" description="Helical" evidence="4">
    <location>
        <begin position="58"/>
        <end position="79"/>
    </location>
</feature>
<evidence type="ECO:0000313" key="7">
    <source>
        <dbReference type="Proteomes" id="UP000664521"/>
    </source>
</evidence>
<name>A0A8H3J5S1_9LECA</name>
<dbReference type="PANTHER" id="PTHR11360:SF177">
    <property type="entry name" value="RIBOFLAVIN TRANSPORTER MCH5"/>
    <property type="match status" value="1"/>
</dbReference>
<dbReference type="GO" id="GO:0016020">
    <property type="term" value="C:membrane"/>
    <property type="evidence" value="ECO:0007669"/>
    <property type="project" value="UniProtKB-SubCell"/>
</dbReference>
<feature type="transmembrane region" description="Helical" evidence="4">
    <location>
        <begin position="154"/>
        <end position="173"/>
    </location>
</feature>
<keyword evidence="4" id="KW-1133">Transmembrane helix</keyword>
<comment type="similarity">
    <text evidence="2">Belongs to the major facilitator superfamily. Monocarboxylate porter (TC 2.A.1.13) family.</text>
</comment>
<keyword evidence="4" id="KW-0812">Transmembrane</keyword>
<dbReference type="PROSITE" id="PS50850">
    <property type="entry name" value="MFS"/>
    <property type="match status" value="1"/>
</dbReference>
<feature type="transmembrane region" description="Helical" evidence="4">
    <location>
        <begin position="372"/>
        <end position="395"/>
    </location>
</feature>
<dbReference type="Pfam" id="PF07690">
    <property type="entry name" value="MFS_1"/>
    <property type="match status" value="1"/>
</dbReference>
<evidence type="ECO:0000256" key="2">
    <source>
        <dbReference type="ARBA" id="ARBA00006727"/>
    </source>
</evidence>
<sequence>MALELEKSAVEPRGLRSNDRDEKDAEAGFAPSAQPSPPSGDSTSTNQEISYPEGGLQAWLVVLGAFCGTAASIGLYNTSGLFEAYMATQLLPNESSSKIGWIFGIYAFVTWFLGVQVGPTFDAVGPTMLMLAGSICTLGGIFSLSASIEYYQIILAFSILTGAGTSLLFNPAVASVAHWFDERRGFASGIAWIGSGIGGVIFPLMIQSLLPQIGWAWSLRAFGLVLFVLCTVSVTLCRSRVPPRNGLDTTWRDAIPSARIFFDGTGAMALTTAGAVLTDLAYYIPMTYIPSYYIARQQLSSEDVLTGKAAFAYQLLAIANGSSCVGRLLAGYISDRLGRYNTMIVSLFLCAASVLCFWLADILSPEVVNIGLLIVFVMLFGCVSGSNVSLLPVCMGQLCDTRDFGRYYATCFSVVAFGALISIPVAGALIDAVDEPGKKKFWGVAVFTGLCYVAATLCFVWVRLRVKGFSWKTKW</sequence>
<dbReference type="InterPro" id="IPR050327">
    <property type="entry name" value="Proton-linked_MCT"/>
</dbReference>
<gene>
    <name evidence="6" type="ORF">HETSPECPRED_003045</name>
</gene>
<comment type="caution">
    <text evidence="6">The sequence shown here is derived from an EMBL/GenBank/DDBJ whole genome shotgun (WGS) entry which is preliminary data.</text>
</comment>
<feature type="region of interest" description="Disordered" evidence="3">
    <location>
        <begin position="1"/>
        <end position="48"/>
    </location>
</feature>
<evidence type="ECO:0000259" key="5">
    <source>
        <dbReference type="PROSITE" id="PS50850"/>
    </source>
</evidence>
<feature type="transmembrane region" description="Helical" evidence="4">
    <location>
        <begin position="311"/>
        <end position="330"/>
    </location>
</feature>
<feature type="compositionally biased region" description="Polar residues" evidence="3">
    <location>
        <begin position="39"/>
        <end position="48"/>
    </location>
</feature>
<evidence type="ECO:0000313" key="6">
    <source>
        <dbReference type="EMBL" id="CAF9941305.1"/>
    </source>
</evidence>
<feature type="transmembrane region" description="Helical" evidence="4">
    <location>
        <begin position="99"/>
        <end position="117"/>
    </location>
</feature>
<dbReference type="InterPro" id="IPR011701">
    <property type="entry name" value="MFS"/>
</dbReference>
<dbReference type="InterPro" id="IPR036259">
    <property type="entry name" value="MFS_trans_sf"/>
</dbReference>
<keyword evidence="7" id="KW-1185">Reference proteome</keyword>
<feature type="transmembrane region" description="Helical" evidence="4">
    <location>
        <begin position="407"/>
        <end position="430"/>
    </location>
</feature>
<comment type="subcellular location">
    <subcellularLocation>
        <location evidence="1">Membrane</location>
        <topology evidence="1">Multi-pass membrane protein</topology>
    </subcellularLocation>
</comment>
<evidence type="ECO:0000256" key="3">
    <source>
        <dbReference type="SAM" id="MobiDB-lite"/>
    </source>
</evidence>
<dbReference type="Gene3D" id="1.20.1250.20">
    <property type="entry name" value="MFS general substrate transporter like domains"/>
    <property type="match status" value="2"/>
</dbReference>
<evidence type="ECO:0000256" key="1">
    <source>
        <dbReference type="ARBA" id="ARBA00004141"/>
    </source>
</evidence>
<feature type="transmembrane region" description="Helical" evidence="4">
    <location>
        <begin position="342"/>
        <end position="360"/>
    </location>
</feature>
<feature type="transmembrane region" description="Helical" evidence="4">
    <location>
        <begin position="260"/>
        <end position="284"/>
    </location>
</feature>
<feature type="domain" description="Major facilitator superfamily (MFS) profile" evidence="5">
    <location>
        <begin position="58"/>
        <end position="467"/>
    </location>
</feature>
<dbReference type="EMBL" id="CAJPDS010000185">
    <property type="protein sequence ID" value="CAF9941305.1"/>
    <property type="molecule type" value="Genomic_DNA"/>
</dbReference>
<keyword evidence="4" id="KW-0472">Membrane</keyword>
<feature type="transmembrane region" description="Helical" evidence="4">
    <location>
        <begin position="185"/>
        <end position="206"/>
    </location>
</feature>
<dbReference type="AlphaFoldDB" id="A0A8H3J5S1"/>
<proteinExistence type="inferred from homology"/>
<accession>A0A8H3J5S1</accession>
<dbReference type="OrthoDB" id="410267at2759"/>
<reference evidence="6" key="1">
    <citation type="submission" date="2021-03" db="EMBL/GenBank/DDBJ databases">
        <authorList>
            <person name="Tagirdzhanova G."/>
        </authorList>
    </citation>
    <scope>NUCLEOTIDE SEQUENCE</scope>
</reference>
<evidence type="ECO:0000256" key="4">
    <source>
        <dbReference type="SAM" id="Phobius"/>
    </source>
</evidence>
<dbReference type="GO" id="GO:0022857">
    <property type="term" value="F:transmembrane transporter activity"/>
    <property type="evidence" value="ECO:0007669"/>
    <property type="project" value="InterPro"/>
</dbReference>
<dbReference type="Proteomes" id="UP000664521">
    <property type="component" value="Unassembled WGS sequence"/>
</dbReference>
<feature type="transmembrane region" description="Helical" evidence="4">
    <location>
        <begin position="218"/>
        <end position="239"/>
    </location>
</feature>
<feature type="transmembrane region" description="Helical" evidence="4">
    <location>
        <begin position="442"/>
        <end position="464"/>
    </location>
</feature>